<gene>
    <name evidence="2" type="ORF">RISW2_22020</name>
</gene>
<organism evidence="2 3">
    <name type="scientific">Roseivivax isoporae LMG 25204</name>
    <dbReference type="NCBI Taxonomy" id="1449351"/>
    <lineage>
        <taxon>Bacteria</taxon>
        <taxon>Pseudomonadati</taxon>
        <taxon>Pseudomonadota</taxon>
        <taxon>Alphaproteobacteria</taxon>
        <taxon>Rhodobacterales</taxon>
        <taxon>Roseobacteraceae</taxon>
        <taxon>Roseivivax</taxon>
    </lineage>
</organism>
<evidence type="ECO:0000256" key="1">
    <source>
        <dbReference type="SAM" id="SignalP"/>
    </source>
</evidence>
<accession>X7F113</accession>
<dbReference type="Proteomes" id="UP000023430">
    <property type="component" value="Unassembled WGS sequence"/>
</dbReference>
<sequence>MKKIAIIAALVAAPAVAQEAEQTVTQFNGHSLTILSREVQISGAEDASKPRVQERADQVCSSSGKSAELEARQRIDGFQVQYFYLCL</sequence>
<name>X7F113_9RHOB</name>
<dbReference type="RefSeq" id="WP_043775415.1">
    <property type="nucleotide sequence ID" value="NZ_JAME01000079.1"/>
</dbReference>
<keyword evidence="1" id="KW-0732">Signal</keyword>
<reference evidence="2 3" key="1">
    <citation type="submission" date="2014-01" db="EMBL/GenBank/DDBJ databases">
        <title>Roseivivax isoporae LMG 25204 Genome Sequencing.</title>
        <authorList>
            <person name="Lai Q."/>
            <person name="Li G."/>
            <person name="Shao Z."/>
        </authorList>
    </citation>
    <scope>NUCLEOTIDE SEQUENCE [LARGE SCALE GENOMIC DNA]</scope>
    <source>
        <strain evidence="2 3">LMG 25204</strain>
    </source>
</reference>
<dbReference type="AlphaFoldDB" id="X7F113"/>
<protein>
    <recommendedName>
        <fullName evidence="4">UrcA family protein</fullName>
    </recommendedName>
</protein>
<evidence type="ECO:0008006" key="4">
    <source>
        <dbReference type="Google" id="ProtNLM"/>
    </source>
</evidence>
<evidence type="ECO:0000313" key="3">
    <source>
        <dbReference type="Proteomes" id="UP000023430"/>
    </source>
</evidence>
<feature type="chain" id="PRO_5004979969" description="UrcA family protein" evidence="1">
    <location>
        <begin position="18"/>
        <end position="87"/>
    </location>
</feature>
<comment type="caution">
    <text evidence="2">The sequence shown here is derived from an EMBL/GenBank/DDBJ whole genome shotgun (WGS) entry which is preliminary data.</text>
</comment>
<evidence type="ECO:0000313" key="2">
    <source>
        <dbReference type="EMBL" id="ETX26567.1"/>
    </source>
</evidence>
<dbReference type="EMBL" id="JAME01000079">
    <property type="protein sequence ID" value="ETX26567.1"/>
    <property type="molecule type" value="Genomic_DNA"/>
</dbReference>
<proteinExistence type="predicted"/>
<feature type="signal peptide" evidence="1">
    <location>
        <begin position="1"/>
        <end position="17"/>
    </location>
</feature>
<keyword evidence="3" id="KW-1185">Reference proteome</keyword>